<evidence type="ECO:0000313" key="2">
    <source>
        <dbReference type="EMBL" id="KAL0059729.1"/>
    </source>
</evidence>
<feature type="chain" id="PRO_5046539794" evidence="1">
    <location>
        <begin position="21"/>
        <end position="145"/>
    </location>
</feature>
<reference evidence="2 3" key="1">
    <citation type="submission" date="2024-05" db="EMBL/GenBank/DDBJ databases">
        <title>A draft genome resource for the thread blight pathogen Marasmius tenuissimus strain MS-2.</title>
        <authorList>
            <person name="Yulfo-Soto G.E."/>
            <person name="Baruah I.K."/>
            <person name="Amoako-Attah I."/>
            <person name="Bukari Y."/>
            <person name="Meinhardt L.W."/>
            <person name="Bailey B.A."/>
            <person name="Cohen S.P."/>
        </authorList>
    </citation>
    <scope>NUCLEOTIDE SEQUENCE [LARGE SCALE GENOMIC DNA]</scope>
    <source>
        <strain evidence="2 3">MS-2</strain>
    </source>
</reference>
<dbReference type="Proteomes" id="UP001437256">
    <property type="component" value="Unassembled WGS sequence"/>
</dbReference>
<protein>
    <submittedName>
        <fullName evidence="2">Uncharacterized protein</fullName>
    </submittedName>
</protein>
<dbReference type="InterPro" id="IPR045469">
    <property type="entry name" value="Nis1"/>
</dbReference>
<evidence type="ECO:0000256" key="1">
    <source>
        <dbReference type="SAM" id="SignalP"/>
    </source>
</evidence>
<sequence length="145" mass="15344">MRFSSSALLTVLAAASTSIAQRAMIGFPTNGTEVQAGSDLLVMVARPNFQSSAEEVGIVLGFASCPDDAHTKCSQSTVGTSILYNGPYDPQFGGAWFLPPHQNFTVKIPEDAEKGFAQISLTQFSLIGASLSPFTNQNTINVNIV</sequence>
<feature type="signal peptide" evidence="1">
    <location>
        <begin position="1"/>
        <end position="20"/>
    </location>
</feature>
<comment type="caution">
    <text evidence="2">The sequence shown here is derived from an EMBL/GenBank/DDBJ whole genome shotgun (WGS) entry which is preliminary data.</text>
</comment>
<keyword evidence="1" id="KW-0732">Signal</keyword>
<name>A0ABR2ZFM3_9AGAR</name>
<accession>A0ABR2ZFM3</accession>
<dbReference type="EMBL" id="JBBXMP010000210">
    <property type="protein sequence ID" value="KAL0059729.1"/>
    <property type="molecule type" value="Genomic_DNA"/>
</dbReference>
<gene>
    <name evidence="2" type="ORF">AAF712_013525</name>
</gene>
<keyword evidence="3" id="KW-1185">Reference proteome</keyword>
<organism evidence="2 3">
    <name type="scientific">Marasmius tenuissimus</name>
    <dbReference type="NCBI Taxonomy" id="585030"/>
    <lineage>
        <taxon>Eukaryota</taxon>
        <taxon>Fungi</taxon>
        <taxon>Dikarya</taxon>
        <taxon>Basidiomycota</taxon>
        <taxon>Agaricomycotina</taxon>
        <taxon>Agaricomycetes</taxon>
        <taxon>Agaricomycetidae</taxon>
        <taxon>Agaricales</taxon>
        <taxon>Marasmiineae</taxon>
        <taxon>Marasmiaceae</taxon>
        <taxon>Marasmius</taxon>
    </lineage>
</organism>
<evidence type="ECO:0000313" key="3">
    <source>
        <dbReference type="Proteomes" id="UP001437256"/>
    </source>
</evidence>
<dbReference type="Pfam" id="PF19271">
    <property type="entry name" value="Nis1"/>
    <property type="match status" value="1"/>
</dbReference>
<proteinExistence type="predicted"/>